<organism evidence="2">
    <name type="scientific">Haloarcula hispanica pleomorphic virus 3</name>
    <dbReference type="NCBI Taxonomy" id="1879051"/>
    <lineage>
        <taxon>Viruses</taxon>
        <taxon>Monodnaviria</taxon>
        <taxon>Trapavirae</taxon>
        <taxon>Saleviricota</taxon>
        <taxon>Huolimaviricetes</taxon>
        <taxon>Haloruvirales</taxon>
        <taxon>Pleolipoviridae</taxon>
        <taxon>Betapleolipovirus</taxon>
        <taxon>Betapleolipovirus thailandense</taxon>
        <taxon>Betapleolipovirus HHPV3</taxon>
    </lineage>
</organism>
<dbReference type="KEGG" id="vg:54989028"/>
<proteinExistence type="predicted"/>
<evidence type="ECO:0000256" key="1">
    <source>
        <dbReference type="SAM" id="MobiDB-lite"/>
    </source>
</evidence>
<protein>
    <submittedName>
        <fullName evidence="2">Uncharacterized protein</fullName>
    </submittedName>
</protein>
<dbReference type="RefSeq" id="YP_009798565.1">
    <property type="nucleotide sequence ID" value="NC_047928.1"/>
</dbReference>
<evidence type="ECO:0000313" key="3">
    <source>
        <dbReference type="Proteomes" id="UP000241949"/>
    </source>
</evidence>
<sequence length="76" mass="7651">MDRILSYGLMGVIGISGSTIAAAVIGTPLPVVSPAVVAGGVIAAHHARQKDTAAGADDQEVRTSVEQVETDGGHEQ</sequence>
<feature type="region of interest" description="Disordered" evidence="1">
    <location>
        <begin position="49"/>
        <end position="76"/>
    </location>
</feature>
<dbReference type="GeneID" id="54989028"/>
<evidence type="ECO:0000313" key="2">
    <source>
        <dbReference type="EMBL" id="ANW09663.1"/>
    </source>
</evidence>
<keyword evidence="3" id="KW-1185">Reference proteome</keyword>
<name>A0A1C8V5Y4_9VIRU</name>
<reference evidence="2" key="1">
    <citation type="journal article" date="2016" name="Virology">
        <title>Vesicle-like virion of Haloarcula hispanica pleomorphic virus 3 preserves high infectivity in saturated salt.</title>
        <authorList>
            <person name="Demina T.A."/>
            <person name="Atanasova N.S."/>
            <person name="Pietila M.K."/>
            <person name="Oksanen H.M."/>
            <person name="Bamford D.H."/>
        </authorList>
    </citation>
    <scope>NUCLEOTIDE SEQUENCE [LARGE SCALE GENOMIC DNA]</scope>
    <source>
        <strain evidence="2">A</strain>
    </source>
</reference>
<accession>A0A1C8V5Y4</accession>
<dbReference type="EMBL" id="KX344510">
    <property type="protein sequence ID" value="ANW09663.1"/>
    <property type="molecule type" value="Genomic_DNA"/>
</dbReference>
<dbReference type="Proteomes" id="UP000241949">
    <property type="component" value="Segment"/>
</dbReference>